<evidence type="ECO:0000256" key="1">
    <source>
        <dbReference type="ARBA" id="ARBA00022737"/>
    </source>
</evidence>
<evidence type="ECO:0000313" key="6">
    <source>
        <dbReference type="EMBL" id="KAK3322628.1"/>
    </source>
</evidence>
<dbReference type="EMBL" id="JAUEDM010000003">
    <property type="protein sequence ID" value="KAK3322628.1"/>
    <property type="molecule type" value="Genomic_DNA"/>
</dbReference>
<dbReference type="InterPro" id="IPR056125">
    <property type="entry name" value="DUF7708"/>
</dbReference>
<sequence>MAAPMAQLESSTLSTLFATAIDRFLADVTQKDAKGPYFQAIAALRQKPNSQTSTPERCAQDLIEFVRHVAAKRKQSMAVKVLNKLEPFVRSLTGMAKCCESLLQASPLAVGVIFAGARVIIAVSLKVNEAFNSVLDAIGEIDTYLRCYELFLQAHQESQDLKQNLTKAYINILQFWRESTKLLSGNVLKTLAKEVLRPIDQKIKDCLSTIKEDRIRIQCLVQATESRLNYQIRLDQQRECIVAWIRAGEDPSKLDTRGELQDRLALQHHGTCEWIFTDAGYDSWYKAKRSSILWYNAPPGGGKTVLASYVANTIKQNGEEVLYYLCSFDDPIRKKPLNAFRSIALQLLRITPKIPDKLINIFKEELDNHAAHLTYHKTLEQVVHELLSVNKRVHIVVDGLDECLPGDEGGQPMLDMIKRLVSSAPQRHGITKWFFTSRKEGPIVTTMADLGAIEVTPTEQVLTEDIATYLKDRLLGNRSSSYSVDKLAEDSEGNFLCAKLRADTVLSLHLTTEAEVEEEMNAFPSGLTGCYLRSLESLEKRSEREQELARRTLLILVIVAQPLSLHELLDALAIGPNSEDYSADRVPRRDLIQDLCGSFITFDRSTRGTETNPVVKLGHKSVQDLLFGDPEKLDVPSHLRKYFMAEKIADLEMGRNCLTYLKYKRYWTLSGPPENFETDPDHAFLRYAAVFWHLHLSYCDRPSPELRHEVHDFVRSPAFWNCVRVQIRVARYLFARYIRMSNCGYATTVQGPTWNPDDHVGWVIPSWLGDSEDSDDCRKMARAFHSFIVEWYESLSSGHDALCYLPMHPSGADHFPGRAKLLDKGTKRMALTKELELMEDSSLSVNAVAAVKGVLKTRLIHTRKTKQEYIEWRISAPFSKQPDAVGSLPSLFHNEAHHINHFDTGPIASPHGTFAISLKTLEVKIMTPGEIVSYTAPTNLSESGSPAPGLQVSSWSVVTQIRRSAGSGPQAVAYYMVRSTQPATKPTKYAEPESSSNSAESDDESEVEDEDEDEDEFDEEEEEDEDQENDEDEDSSADEGSDHPELSSDQSDPDLEIIEAVLVVISETGKPIWTPSKATSKGQKAQVTGSFHPVQPLFAWSIQSHELCMLDISSGKTKSFVLPEPVETLTAQPSKALFPLIREVRFSLDGLVLHSLVANSEPDGAGMLKITVTLSSFHIDQELYIVALKRLQLRSCCSTRTVTYQFRGHPRFLTMPYACTQWSDDILYICLPLLTCNVKVLRFNLFNTVNNPNASSDGLQVQTLAQRIFIPSSTSQRSPRLLYQSSTSKPDDLLYMVLSPPDMRQSQVDDYNDVDDRRPTVIRWSVPRSDGWRMWDPKVDSRSEEVKREASVGEDDYQALRGCFVAADKSLSVQIRGALNMNRKGFISCG</sequence>
<dbReference type="PANTHER" id="PTHR10039:SF16">
    <property type="entry name" value="GPI INOSITOL-DEACYLASE"/>
    <property type="match status" value="1"/>
</dbReference>
<dbReference type="InterPro" id="IPR054471">
    <property type="entry name" value="GPIID_WHD"/>
</dbReference>
<organism evidence="6 7">
    <name type="scientific">Apodospora peruviana</name>
    <dbReference type="NCBI Taxonomy" id="516989"/>
    <lineage>
        <taxon>Eukaryota</taxon>
        <taxon>Fungi</taxon>
        <taxon>Dikarya</taxon>
        <taxon>Ascomycota</taxon>
        <taxon>Pezizomycotina</taxon>
        <taxon>Sordariomycetes</taxon>
        <taxon>Sordariomycetidae</taxon>
        <taxon>Sordariales</taxon>
        <taxon>Lasiosphaeriaceae</taxon>
        <taxon>Apodospora</taxon>
    </lineage>
</organism>
<gene>
    <name evidence="6" type="ORF">B0H66DRAFT_211189</name>
</gene>
<reference evidence="6" key="1">
    <citation type="journal article" date="2023" name="Mol. Phylogenet. Evol.">
        <title>Genome-scale phylogeny and comparative genomics of the fungal order Sordariales.</title>
        <authorList>
            <person name="Hensen N."/>
            <person name="Bonometti L."/>
            <person name="Westerberg I."/>
            <person name="Brannstrom I.O."/>
            <person name="Guillou S."/>
            <person name="Cros-Aarteil S."/>
            <person name="Calhoun S."/>
            <person name="Haridas S."/>
            <person name="Kuo A."/>
            <person name="Mondo S."/>
            <person name="Pangilinan J."/>
            <person name="Riley R."/>
            <person name="LaButti K."/>
            <person name="Andreopoulos B."/>
            <person name="Lipzen A."/>
            <person name="Chen C."/>
            <person name="Yan M."/>
            <person name="Daum C."/>
            <person name="Ng V."/>
            <person name="Clum A."/>
            <person name="Steindorff A."/>
            <person name="Ohm R.A."/>
            <person name="Martin F."/>
            <person name="Silar P."/>
            <person name="Natvig D.O."/>
            <person name="Lalanne C."/>
            <person name="Gautier V."/>
            <person name="Ament-Velasquez S.L."/>
            <person name="Kruys A."/>
            <person name="Hutchinson M.I."/>
            <person name="Powell A.J."/>
            <person name="Barry K."/>
            <person name="Miller A.N."/>
            <person name="Grigoriev I.V."/>
            <person name="Debuchy R."/>
            <person name="Gladieux P."/>
            <person name="Hiltunen Thoren M."/>
            <person name="Johannesson H."/>
        </authorList>
    </citation>
    <scope>NUCLEOTIDE SEQUENCE</scope>
    <source>
        <strain evidence="6">CBS 118394</strain>
    </source>
</reference>
<dbReference type="Pfam" id="PF24883">
    <property type="entry name" value="NPHP3_N"/>
    <property type="match status" value="1"/>
</dbReference>
<reference evidence="6" key="2">
    <citation type="submission" date="2023-06" db="EMBL/GenBank/DDBJ databases">
        <authorList>
            <consortium name="Lawrence Berkeley National Laboratory"/>
            <person name="Haridas S."/>
            <person name="Hensen N."/>
            <person name="Bonometti L."/>
            <person name="Westerberg I."/>
            <person name="Brannstrom I.O."/>
            <person name="Guillou S."/>
            <person name="Cros-Aarteil S."/>
            <person name="Calhoun S."/>
            <person name="Kuo A."/>
            <person name="Mondo S."/>
            <person name="Pangilinan J."/>
            <person name="Riley R."/>
            <person name="Labutti K."/>
            <person name="Andreopoulos B."/>
            <person name="Lipzen A."/>
            <person name="Chen C."/>
            <person name="Yanf M."/>
            <person name="Daum C."/>
            <person name="Ng V."/>
            <person name="Clum A."/>
            <person name="Steindorff A."/>
            <person name="Ohm R."/>
            <person name="Martin F."/>
            <person name="Silar P."/>
            <person name="Natvig D."/>
            <person name="Lalanne C."/>
            <person name="Gautier V."/>
            <person name="Ament-Velasquez S.L."/>
            <person name="Kruys A."/>
            <person name="Hutchinson M.I."/>
            <person name="Powell A.J."/>
            <person name="Barry K."/>
            <person name="Miller A.N."/>
            <person name="Grigoriev I.V."/>
            <person name="Debuchy R."/>
            <person name="Gladieux P."/>
            <person name="Thoren M.H."/>
            <person name="Johannesson H."/>
        </authorList>
    </citation>
    <scope>NUCLEOTIDE SEQUENCE</scope>
    <source>
        <strain evidence="6">CBS 118394</strain>
    </source>
</reference>
<protein>
    <recommendedName>
        <fullName evidence="8">NACHT domain-containing protein</fullName>
    </recommendedName>
</protein>
<evidence type="ECO:0008006" key="8">
    <source>
        <dbReference type="Google" id="ProtNLM"/>
    </source>
</evidence>
<feature type="compositionally biased region" description="Acidic residues" evidence="2">
    <location>
        <begin position="1000"/>
        <end position="1039"/>
    </location>
</feature>
<proteinExistence type="predicted"/>
<evidence type="ECO:0000313" key="7">
    <source>
        <dbReference type="Proteomes" id="UP001283341"/>
    </source>
</evidence>
<dbReference type="Pfam" id="PF22939">
    <property type="entry name" value="WHD_GPIID"/>
    <property type="match status" value="1"/>
</dbReference>
<comment type="caution">
    <text evidence="6">The sequence shown here is derived from an EMBL/GenBank/DDBJ whole genome shotgun (WGS) entry which is preliminary data.</text>
</comment>
<name>A0AAE0ICV1_9PEZI</name>
<dbReference type="SUPFAM" id="SSF52540">
    <property type="entry name" value="P-loop containing nucleoside triphosphate hydrolases"/>
    <property type="match status" value="1"/>
</dbReference>
<feature type="domain" description="Nephrocystin 3-like N-terminal" evidence="5">
    <location>
        <begin position="270"/>
        <end position="438"/>
    </location>
</feature>
<evidence type="ECO:0000256" key="2">
    <source>
        <dbReference type="SAM" id="MobiDB-lite"/>
    </source>
</evidence>
<dbReference type="Pfam" id="PF24809">
    <property type="entry name" value="DUF7708"/>
    <property type="match status" value="1"/>
</dbReference>
<feature type="domain" description="DUF7708" evidence="4">
    <location>
        <begin position="86"/>
        <end position="224"/>
    </location>
</feature>
<keyword evidence="7" id="KW-1185">Reference proteome</keyword>
<dbReference type="PANTHER" id="PTHR10039">
    <property type="entry name" value="AMELOGENIN"/>
    <property type="match status" value="1"/>
</dbReference>
<accession>A0AAE0ICV1</accession>
<evidence type="ECO:0000259" key="3">
    <source>
        <dbReference type="Pfam" id="PF22939"/>
    </source>
</evidence>
<dbReference type="InterPro" id="IPR056884">
    <property type="entry name" value="NPHP3-like_N"/>
</dbReference>
<feature type="domain" description="GPI inositol-deacylase winged helix" evidence="3">
    <location>
        <begin position="543"/>
        <end position="629"/>
    </location>
</feature>
<feature type="region of interest" description="Disordered" evidence="2">
    <location>
        <begin position="982"/>
        <end position="1053"/>
    </location>
</feature>
<evidence type="ECO:0000259" key="4">
    <source>
        <dbReference type="Pfam" id="PF24809"/>
    </source>
</evidence>
<keyword evidence="1" id="KW-0677">Repeat</keyword>
<dbReference type="InterPro" id="IPR027417">
    <property type="entry name" value="P-loop_NTPase"/>
</dbReference>
<dbReference type="Proteomes" id="UP001283341">
    <property type="component" value="Unassembled WGS sequence"/>
</dbReference>
<dbReference type="Gene3D" id="3.40.50.300">
    <property type="entry name" value="P-loop containing nucleotide triphosphate hydrolases"/>
    <property type="match status" value="1"/>
</dbReference>
<evidence type="ECO:0000259" key="5">
    <source>
        <dbReference type="Pfam" id="PF24883"/>
    </source>
</evidence>